<protein>
    <submittedName>
        <fullName evidence="2">Uncharacterized protein</fullName>
    </submittedName>
</protein>
<feature type="compositionally biased region" description="Polar residues" evidence="1">
    <location>
        <begin position="140"/>
        <end position="151"/>
    </location>
</feature>
<evidence type="ECO:0000256" key="1">
    <source>
        <dbReference type="SAM" id="MobiDB-lite"/>
    </source>
</evidence>
<dbReference type="Proteomes" id="UP001153269">
    <property type="component" value="Unassembled WGS sequence"/>
</dbReference>
<feature type="compositionally biased region" description="Basic and acidic residues" evidence="1">
    <location>
        <begin position="1"/>
        <end position="25"/>
    </location>
</feature>
<name>A0A9N7UQF7_PLEPL</name>
<feature type="region of interest" description="Disordered" evidence="1">
    <location>
        <begin position="172"/>
        <end position="197"/>
    </location>
</feature>
<organism evidence="2 3">
    <name type="scientific">Pleuronectes platessa</name>
    <name type="common">European plaice</name>
    <dbReference type="NCBI Taxonomy" id="8262"/>
    <lineage>
        <taxon>Eukaryota</taxon>
        <taxon>Metazoa</taxon>
        <taxon>Chordata</taxon>
        <taxon>Craniata</taxon>
        <taxon>Vertebrata</taxon>
        <taxon>Euteleostomi</taxon>
        <taxon>Actinopterygii</taxon>
        <taxon>Neopterygii</taxon>
        <taxon>Teleostei</taxon>
        <taxon>Neoteleostei</taxon>
        <taxon>Acanthomorphata</taxon>
        <taxon>Carangaria</taxon>
        <taxon>Pleuronectiformes</taxon>
        <taxon>Pleuronectoidei</taxon>
        <taxon>Pleuronectidae</taxon>
        <taxon>Pleuronectes</taxon>
    </lineage>
</organism>
<accession>A0A9N7UQF7</accession>
<evidence type="ECO:0000313" key="2">
    <source>
        <dbReference type="EMBL" id="CAB1435969.1"/>
    </source>
</evidence>
<dbReference type="EMBL" id="CADEAL010001835">
    <property type="protein sequence ID" value="CAB1435969.1"/>
    <property type="molecule type" value="Genomic_DNA"/>
</dbReference>
<evidence type="ECO:0000313" key="3">
    <source>
        <dbReference type="Proteomes" id="UP001153269"/>
    </source>
</evidence>
<feature type="region of interest" description="Disordered" evidence="1">
    <location>
        <begin position="1"/>
        <end position="155"/>
    </location>
</feature>
<sequence>MLPREEEKEDATQHDRCTVTQDQRKCNNSMDPWFRGGKAQRSLIKPLPRNPSVTIPPFKSTPPALAPQNPLSSAAVPSRPLEEEKQQQPEPGPHRGTITAASRLPRGDASRASTASPHLFPPAVLHSSPAEPEKGFYPSNIPSCTNTTSAPAGSWKSDAIGFVYAGKRCDVPAPRGAFTSHLAGGGRDEEKEGDEKR</sequence>
<dbReference type="AlphaFoldDB" id="A0A9N7UQF7"/>
<gene>
    <name evidence="2" type="ORF">PLEPLA_LOCUS23988</name>
</gene>
<keyword evidence="3" id="KW-1185">Reference proteome</keyword>
<comment type="caution">
    <text evidence="2">The sequence shown here is derived from an EMBL/GenBank/DDBJ whole genome shotgun (WGS) entry which is preliminary data.</text>
</comment>
<reference evidence="2" key="1">
    <citation type="submission" date="2020-03" db="EMBL/GenBank/DDBJ databases">
        <authorList>
            <person name="Weist P."/>
        </authorList>
    </citation>
    <scope>NUCLEOTIDE SEQUENCE</scope>
</reference>
<feature type="compositionally biased region" description="Basic and acidic residues" evidence="1">
    <location>
        <begin position="186"/>
        <end position="197"/>
    </location>
</feature>
<proteinExistence type="predicted"/>